<comment type="caution">
    <text evidence="2">The sequence shown here is derived from an EMBL/GenBank/DDBJ whole genome shotgun (WGS) entry which is preliminary data.</text>
</comment>
<proteinExistence type="predicted"/>
<gene>
    <name evidence="2" type="primary">iolG_5</name>
    <name evidence="2" type="ORF">Enr8_21680</name>
</gene>
<dbReference type="SUPFAM" id="SSF51735">
    <property type="entry name" value="NAD(P)-binding Rossmann-fold domains"/>
    <property type="match status" value="1"/>
</dbReference>
<evidence type="ECO:0000313" key="2">
    <source>
        <dbReference type="EMBL" id="TWT34754.1"/>
    </source>
</evidence>
<dbReference type="PANTHER" id="PTHR43818:SF5">
    <property type="entry name" value="OXIDOREDUCTASE FAMILY PROTEIN"/>
    <property type="match status" value="1"/>
</dbReference>
<keyword evidence="2" id="KW-0560">Oxidoreductase</keyword>
<dbReference type="InterPro" id="IPR050463">
    <property type="entry name" value="Gfo/Idh/MocA_oxidrdct_glycsds"/>
</dbReference>
<sequence length="482" mass="52927">MVSVSRRHFLAAASAASFTSMTSLGRAAEANDEIRVVVIGVNSIGSTHLNGFPKIPGVKVVGACDADSAVLGKRAGEFDKKFGYKLKTYEDLRRVFDDADVDAVVVGMPNHWHGLATVWGCQAGKDVYTEKPCSHNIWEAGQMAKAADKYDRIVQVGIQRRSFTHLRDFFSEVQQGALGKVKNVKGLYLSRRESIGNPTSPPKPLATVNHNLWCGPGSTKLERAKYHYDWHWFWEYGNAELGNNGPHILDLCRWAIGAEEFPTAVSSVGGRYVWHDNGQTPNTHLLRYEYAKAPITFEIRDLPTATGKRDTCDYMGLSYGIVIEGTEGTYLGFDTGKVLDPDGKVVREITGNTGTDGGRQLHRENFVKAVRSRQTSDLNCPVATGHLSTALCHLGNISHRTGQAVSLASLPERIQDQPLMTDAATRMTDHLAANGVDVATAAVELGRTLMIDPKTETFPGDEAANRLLRREYRAPFVVPEQV</sequence>
<name>A0A5C5V865_9BACT</name>
<protein>
    <submittedName>
        <fullName evidence="2">Inositol 2-dehydrogenase</fullName>
        <ecNumber evidence="2">1.1.1.18</ecNumber>
    </submittedName>
</protein>
<dbReference type="PROSITE" id="PS51318">
    <property type="entry name" value="TAT"/>
    <property type="match status" value="1"/>
</dbReference>
<dbReference type="Gene3D" id="3.40.50.720">
    <property type="entry name" value="NAD(P)-binding Rossmann-like Domain"/>
    <property type="match status" value="1"/>
</dbReference>
<dbReference type="Proteomes" id="UP000318878">
    <property type="component" value="Unassembled WGS sequence"/>
</dbReference>
<evidence type="ECO:0000259" key="1">
    <source>
        <dbReference type="Pfam" id="PF01408"/>
    </source>
</evidence>
<dbReference type="AlphaFoldDB" id="A0A5C5V865"/>
<accession>A0A5C5V865</accession>
<dbReference type="EMBL" id="SJPF01000002">
    <property type="protein sequence ID" value="TWT34754.1"/>
    <property type="molecule type" value="Genomic_DNA"/>
</dbReference>
<dbReference type="InterPro" id="IPR000683">
    <property type="entry name" value="Gfo/Idh/MocA-like_OxRdtase_N"/>
</dbReference>
<evidence type="ECO:0000313" key="3">
    <source>
        <dbReference type="Proteomes" id="UP000318878"/>
    </source>
</evidence>
<reference evidence="2 3" key="1">
    <citation type="submission" date="2019-02" db="EMBL/GenBank/DDBJ databases">
        <title>Deep-cultivation of Planctomycetes and their phenomic and genomic characterization uncovers novel biology.</title>
        <authorList>
            <person name="Wiegand S."/>
            <person name="Jogler M."/>
            <person name="Boedeker C."/>
            <person name="Pinto D."/>
            <person name="Vollmers J."/>
            <person name="Rivas-Marin E."/>
            <person name="Kohn T."/>
            <person name="Peeters S.H."/>
            <person name="Heuer A."/>
            <person name="Rast P."/>
            <person name="Oberbeckmann S."/>
            <person name="Bunk B."/>
            <person name="Jeske O."/>
            <person name="Meyerdierks A."/>
            <person name="Storesund J.E."/>
            <person name="Kallscheuer N."/>
            <person name="Luecker S."/>
            <person name="Lage O.M."/>
            <person name="Pohl T."/>
            <person name="Merkel B.J."/>
            <person name="Hornburger P."/>
            <person name="Mueller R.-W."/>
            <person name="Bruemmer F."/>
            <person name="Labrenz M."/>
            <person name="Spormann A.M."/>
            <person name="Op Den Camp H."/>
            <person name="Overmann J."/>
            <person name="Amann R."/>
            <person name="Jetten M.S.M."/>
            <person name="Mascher T."/>
            <person name="Medema M.H."/>
            <person name="Devos D.P."/>
            <person name="Kaster A.-K."/>
            <person name="Ovreas L."/>
            <person name="Rohde M."/>
            <person name="Galperin M.Y."/>
            <person name="Jogler C."/>
        </authorList>
    </citation>
    <scope>NUCLEOTIDE SEQUENCE [LARGE SCALE GENOMIC DNA]</scope>
    <source>
        <strain evidence="2 3">Enr8</strain>
    </source>
</reference>
<dbReference type="Gene3D" id="3.30.360.10">
    <property type="entry name" value="Dihydrodipicolinate Reductase, domain 2"/>
    <property type="match status" value="1"/>
</dbReference>
<dbReference type="EC" id="1.1.1.18" evidence="2"/>
<keyword evidence="3" id="KW-1185">Reference proteome</keyword>
<dbReference type="RefSeq" id="WP_146431276.1">
    <property type="nucleotide sequence ID" value="NZ_SJPF01000002.1"/>
</dbReference>
<dbReference type="GO" id="GO:0000166">
    <property type="term" value="F:nucleotide binding"/>
    <property type="evidence" value="ECO:0007669"/>
    <property type="project" value="InterPro"/>
</dbReference>
<dbReference type="SUPFAM" id="SSF55347">
    <property type="entry name" value="Glyceraldehyde-3-phosphate dehydrogenase-like, C-terminal domain"/>
    <property type="match status" value="1"/>
</dbReference>
<dbReference type="GO" id="GO:0050112">
    <property type="term" value="F:inositol 2-dehydrogenase (NAD+) activity"/>
    <property type="evidence" value="ECO:0007669"/>
    <property type="project" value="UniProtKB-EC"/>
</dbReference>
<dbReference type="InterPro" id="IPR006311">
    <property type="entry name" value="TAT_signal"/>
</dbReference>
<dbReference type="OrthoDB" id="9788246at2"/>
<organism evidence="2 3">
    <name type="scientific">Blastopirellula retiformator</name>
    <dbReference type="NCBI Taxonomy" id="2527970"/>
    <lineage>
        <taxon>Bacteria</taxon>
        <taxon>Pseudomonadati</taxon>
        <taxon>Planctomycetota</taxon>
        <taxon>Planctomycetia</taxon>
        <taxon>Pirellulales</taxon>
        <taxon>Pirellulaceae</taxon>
        <taxon>Blastopirellula</taxon>
    </lineage>
</organism>
<dbReference type="PANTHER" id="PTHR43818">
    <property type="entry name" value="BCDNA.GH03377"/>
    <property type="match status" value="1"/>
</dbReference>
<dbReference type="Pfam" id="PF01408">
    <property type="entry name" value="GFO_IDH_MocA"/>
    <property type="match status" value="1"/>
</dbReference>
<feature type="domain" description="Gfo/Idh/MocA-like oxidoreductase N-terminal" evidence="1">
    <location>
        <begin position="34"/>
        <end position="157"/>
    </location>
</feature>
<dbReference type="InterPro" id="IPR036291">
    <property type="entry name" value="NAD(P)-bd_dom_sf"/>
</dbReference>